<evidence type="ECO:0000313" key="1">
    <source>
        <dbReference type="EMBL" id="HIU98317.1"/>
    </source>
</evidence>
<evidence type="ECO:0000313" key="2">
    <source>
        <dbReference type="Proteomes" id="UP000886857"/>
    </source>
</evidence>
<reference evidence="1" key="2">
    <citation type="journal article" date="2021" name="PeerJ">
        <title>Extensive microbial diversity within the chicken gut microbiome revealed by metagenomics and culture.</title>
        <authorList>
            <person name="Gilroy R."/>
            <person name="Ravi A."/>
            <person name="Getino M."/>
            <person name="Pursley I."/>
            <person name="Horton D.L."/>
            <person name="Alikhan N.F."/>
            <person name="Baker D."/>
            <person name="Gharbi K."/>
            <person name="Hall N."/>
            <person name="Watson M."/>
            <person name="Adriaenssens E.M."/>
            <person name="Foster-Nyarko E."/>
            <person name="Jarju S."/>
            <person name="Secka A."/>
            <person name="Antonio M."/>
            <person name="Oren A."/>
            <person name="Chaudhuri R.R."/>
            <person name="La Ragione R."/>
            <person name="Hildebrand F."/>
            <person name="Pallen M.J."/>
        </authorList>
    </citation>
    <scope>NUCLEOTIDE SEQUENCE</scope>
    <source>
        <strain evidence="1">10406</strain>
    </source>
</reference>
<sequence>MQVRKVFDACITQSTLETLSVTLTDLTPASPSEPLTFVSGKSVSSRGTITALTVTPLADRPGLSRVLANVAIPVQISYTDSTGAEGSGTGTITVTEDIVMCVPTGSVFPVELAATVNMASPNGVYVSGTTFSITACITVVMKVLADVDLLVPSYGYCRIPPCTEFSQEVCQGVFDLPLFPS</sequence>
<accession>A0A9D1N882</accession>
<comment type="caution">
    <text evidence="1">The sequence shown here is derived from an EMBL/GenBank/DDBJ whole genome shotgun (WGS) entry which is preliminary data.</text>
</comment>
<proteinExistence type="predicted"/>
<dbReference type="Proteomes" id="UP000886857">
    <property type="component" value="Unassembled WGS sequence"/>
</dbReference>
<protein>
    <submittedName>
        <fullName evidence="1">Uncharacterized protein</fullName>
    </submittedName>
</protein>
<gene>
    <name evidence="1" type="ORF">IAC73_00535</name>
</gene>
<dbReference type="EMBL" id="DVOE01000007">
    <property type="protein sequence ID" value="HIU98317.1"/>
    <property type="molecule type" value="Genomic_DNA"/>
</dbReference>
<dbReference type="AlphaFoldDB" id="A0A9D1N882"/>
<reference evidence="1" key="1">
    <citation type="submission" date="2020-10" db="EMBL/GenBank/DDBJ databases">
        <authorList>
            <person name="Gilroy R."/>
        </authorList>
    </citation>
    <scope>NUCLEOTIDE SEQUENCE</scope>
    <source>
        <strain evidence="1">10406</strain>
    </source>
</reference>
<organism evidence="1 2">
    <name type="scientific">Candidatus Limadaptatus stercoripullorum</name>
    <dbReference type="NCBI Taxonomy" id="2840846"/>
    <lineage>
        <taxon>Bacteria</taxon>
        <taxon>Bacillati</taxon>
        <taxon>Bacillota</taxon>
        <taxon>Clostridia</taxon>
        <taxon>Eubacteriales</taxon>
        <taxon>Candidatus Limadaptatus</taxon>
    </lineage>
</organism>
<name>A0A9D1N882_9FIRM</name>